<dbReference type="Pfam" id="PF19335">
    <property type="entry name" value="HMBD"/>
    <property type="match status" value="1"/>
</dbReference>
<name>A0A0J7LQB2_9FLAO</name>
<dbReference type="Pfam" id="PF25919">
    <property type="entry name" value="BSH_CusB"/>
    <property type="match status" value="1"/>
</dbReference>
<keyword evidence="9" id="KW-1185">Reference proteome</keyword>
<evidence type="ECO:0000259" key="4">
    <source>
        <dbReference type="Pfam" id="PF25869"/>
    </source>
</evidence>
<evidence type="ECO:0000259" key="5">
    <source>
        <dbReference type="Pfam" id="PF25919"/>
    </source>
</evidence>
<dbReference type="Proteomes" id="UP000035900">
    <property type="component" value="Unassembled WGS sequence"/>
</dbReference>
<dbReference type="AlphaFoldDB" id="A0A0J7LQB2"/>
<evidence type="ECO:0000313" key="9">
    <source>
        <dbReference type="Proteomes" id="UP000035900"/>
    </source>
</evidence>
<dbReference type="PROSITE" id="PS51257">
    <property type="entry name" value="PROKAR_LIPOPROTEIN"/>
    <property type="match status" value="1"/>
</dbReference>
<reference evidence="8 9" key="1">
    <citation type="journal article" date="2004" name="Int. J. Syst. Evol. Microbiol.">
        <title>Kaistella koreensis gen. nov., sp. nov., a novel member of the Chryseobacterium-Bergeyella-Riemerella branch.</title>
        <authorList>
            <person name="Kim M.K."/>
            <person name="Im W.T."/>
            <person name="Shin Y.K."/>
            <person name="Lim J.H."/>
            <person name="Kim S.H."/>
            <person name="Lee B.C."/>
            <person name="Park M.Y."/>
            <person name="Lee K.Y."/>
            <person name="Lee S.T."/>
        </authorList>
    </citation>
    <scope>NUCLEOTIDE SEQUENCE [LARGE SCALE GENOMIC DNA]</scope>
    <source>
        <strain evidence="8 9">CCUG 49689</strain>
    </source>
</reference>
<dbReference type="GO" id="GO:0046914">
    <property type="term" value="F:transition metal ion binding"/>
    <property type="evidence" value="ECO:0007669"/>
    <property type="project" value="TreeGrafter"/>
</dbReference>
<comment type="caution">
    <text evidence="8">The sequence shown here is derived from an EMBL/GenBank/DDBJ whole genome shotgun (WGS) entry which is preliminary data.</text>
</comment>
<dbReference type="Pfam" id="PF25869">
    <property type="entry name" value="3HB_CusB"/>
    <property type="match status" value="1"/>
</dbReference>
<evidence type="ECO:0000256" key="1">
    <source>
        <dbReference type="ARBA" id="ARBA00009477"/>
    </source>
</evidence>
<dbReference type="GO" id="GO:0022857">
    <property type="term" value="F:transmembrane transporter activity"/>
    <property type="evidence" value="ECO:0007669"/>
    <property type="project" value="InterPro"/>
</dbReference>
<dbReference type="Gene3D" id="6.10.140.730">
    <property type="match status" value="1"/>
</dbReference>
<keyword evidence="2" id="KW-0813">Transport</keyword>
<dbReference type="GO" id="GO:0030288">
    <property type="term" value="C:outer membrane-bounded periplasmic space"/>
    <property type="evidence" value="ECO:0007669"/>
    <property type="project" value="TreeGrafter"/>
</dbReference>
<feature type="domain" description="Heavy metal binding" evidence="3">
    <location>
        <begin position="30"/>
        <end position="57"/>
    </location>
</feature>
<dbReference type="RefSeq" id="WP_027376058.1">
    <property type="nucleotide sequence ID" value="NZ_LFNG01000009.1"/>
</dbReference>
<protein>
    <submittedName>
        <fullName evidence="8">Copper transporter</fullName>
    </submittedName>
</protein>
<evidence type="ECO:0000256" key="2">
    <source>
        <dbReference type="ARBA" id="ARBA00022448"/>
    </source>
</evidence>
<dbReference type="GO" id="GO:0016020">
    <property type="term" value="C:membrane"/>
    <property type="evidence" value="ECO:0007669"/>
    <property type="project" value="InterPro"/>
</dbReference>
<dbReference type="Gene3D" id="2.40.30.170">
    <property type="match status" value="1"/>
</dbReference>
<dbReference type="Pfam" id="PF25954">
    <property type="entry name" value="Beta-barrel_RND_2"/>
    <property type="match status" value="1"/>
</dbReference>
<dbReference type="InterPro" id="IPR051909">
    <property type="entry name" value="MFP_Cation_Efflux"/>
</dbReference>
<gene>
    <name evidence="8" type="ORF">ACM44_07480</name>
</gene>
<dbReference type="InterPro" id="IPR045800">
    <property type="entry name" value="HMBD"/>
</dbReference>
<dbReference type="InterPro" id="IPR058790">
    <property type="entry name" value="BSH_CusB"/>
</dbReference>
<dbReference type="Pfam" id="PF25967">
    <property type="entry name" value="RND-MFP_C"/>
    <property type="match status" value="1"/>
</dbReference>
<dbReference type="OrthoDB" id="998050at2"/>
<sequence length="401" mass="44585">MKFNILMLALLVFLYSCKKEEDPHAGHDIYYTCSMHPQVVSDKPGKCPICHMDLVPVEKKKNADPNELILNDEQIKLGNIKTLALSDGSMADKLTLTGTLNFNQYQMQAVSSRVMGRVERLYYKNIGDFVPKGAPLVDIYSEELNNAKQEYLLALERRKLFVGNTSIDFDQLLQSSRNKLYLWGMSENQIKQLEKSGKATPTTTVFSNAAGYITDLSIAEGDYLAEGGTIVNLADLSSLWAEAQVYSSQMSLLQKDSKVTVYIPDMDNLKINGKIDFTNPEISASSRINLVRISVPNKGNLLKPGMPVYVLVENKSRDGLSMPVDAVIRDGKSSTVWVKTAKNTFVNRMVETGLEYEDRIEITSGIKAGDEVVVSGAYLLNSEYIFKKGVDPMAGHDMSTM</sequence>
<dbReference type="STRING" id="1304281.ACM44_07480"/>
<evidence type="ECO:0000259" key="7">
    <source>
        <dbReference type="Pfam" id="PF25967"/>
    </source>
</evidence>
<comment type="similarity">
    <text evidence="1">Belongs to the membrane fusion protein (MFP) (TC 8.A.1) family.</text>
</comment>
<evidence type="ECO:0000313" key="8">
    <source>
        <dbReference type="EMBL" id="KMQ71245.1"/>
    </source>
</evidence>
<dbReference type="GO" id="GO:0060003">
    <property type="term" value="P:copper ion export"/>
    <property type="evidence" value="ECO:0007669"/>
    <property type="project" value="TreeGrafter"/>
</dbReference>
<dbReference type="InterPro" id="IPR058792">
    <property type="entry name" value="Beta-barrel_RND_2"/>
</dbReference>
<dbReference type="PATRIC" id="fig|1304281.5.peg.1602"/>
<dbReference type="EMBL" id="LFNG01000009">
    <property type="protein sequence ID" value="KMQ71245.1"/>
    <property type="molecule type" value="Genomic_DNA"/>
</dbReference>
<organism evidence="8 9">
    <name type="scientific">Chryseobacterium koreense CCUG 49689</name>
    <dbReference type="NCBI Taxonomy" id="1304281"/>
    <lineage>
        <taxon>Bacteria</taxon>
        <taxon>Pseudomonadati</taxon>
        <taxon>Bacteroidota</taxon>
        <taxon>Flavobacteriia</taxon>
        <taxon>Flavobacteriales</taxon>
        <taxon>Weeksellaceae</taxon>
        <taxon>Chryseobacterium group</taxon>
        <taxon>Chryseobacterium</taxon>
    </lineage>
</organism>
<accession>A0A0J7LQB2</accession>
<feature type="domain" description="Multidrug resistance protein MdtA-like C-terminal permuted SH3" evidence="7">
    <location>
        <begin position="322"/>
        <end position="377"/>
    </location>
</feature>
<dbReference type="GO" id="GO:0015679">
    <property type="term" value="P:plasma membrane copper ion transport"/>
    <property type="evidence" value="ECO:0007669"/>
    <property type="project" value="TreeGrafter"/>
</dbReference>
<dbReference type="NCBIfam" id="TIGR01730">
    <property type="entry name" value="RND_mfp"/>
    <property type="match status" value="1"/>
</dbReference>
<feature type="domain" description="CusB-like three alpha-helical bundle" evidence="4">
    <location>
        <begin position="143"/>
        <end position="200"/>
    </location>
</feature>
<dbReference type="PANTHER" id="PTHR30097:SF15">
    <property type="entry name" value="CATION EFFLUX SYSTEM PROTEIN CUSB"/>
    <property type="match status" value="1"/>
</dbReference>
<evidence type="ECO:0000259" key="3">
    <source>
        <dbReference type="Pfam" id="PF19335"/>
    </source>
</evidence>
<feature type="domain" description="CusB-like beta-barrel" evidence="6">
    <location>
        <begin position="239"/>
        <end position="314"/>
    </location>
</feature>
<dbReference type="Gene3D" id="2.40.420.20">
    <property type="match status" value="1"/>
</dbReference>
<proteinExistence type="inferred from homology"/>
<dbReference type="InterPro" id="IPR006143">
    <property type="entry name" value="RND_pump_MFP"/>
</dbReference>
<dbReference type="SUPFAM" id="SSF111369">
    <property type="entry name" value="HlyD-like secretion proteins"/>
    <property type="match status" value="1"/>
</dbReference>
<evidence type="ECO:0000259" key="6">
    <source>
        <dbReference type="Pfam" id="PF25954"/>
    </source>
</evidence>
<dbReference type="PANTHER" id="PTHR30097">
    <property type="entry name" value="CATION EFFLUX SYSTEM PROTEIN CUSB"/>
    <property type="match status" value="1"/>
</dbReference>
<dbReference type="InterPro" id="IPR058791">
    <property type="entry name" value="3HB_CusB"/>
</dbReference>
<feature type="domain" description="CusB-like barrel-sandwich hybrid" evidence="5">
    <location>
        <begin position="108"/>
        <end position="233"/>
    </location>
</feature>
<dbReference type="InterPro" id="IPR058627">
    <property type="entry name" value="MdtA-like_C"/>
</dbReference>